<dbReference type="GO" id="GO:0032065">
    <property type="term" value="P:maintenance of protein location in cell cortex"/>
    <property type="evidence" value="ECO:0007669"/>
    <property type="project" value="InterPro"/>
</dbReference>
<feature type="domain" description="Pleckstrin homology" evidence="3">
    <location>
        <begin position="947"/>
        <end position="1081"/>
    </location>
</feature>
<feature type="compositionally biased region" description="Polar residues" evidence="2">
    <location>
        <begin position="384"/>
        <end position="395"/>
    </location>
</feature>
<feature type="region of interest" description="Disordered" evidence="2">
    <location>
        <begin position="1199"/>
        <end position="1240"/>
    </location>
</feature>
<feature type="region of interest" description="Disordered" evidence="2">
    <location>
        <begin position="1125"/>
        <end position="1187"/>
    </location>
</feature>
<feature type="compositionally biased region" description="Polar residues" evidence="2">
    <location>
        <begin position="925"/>
        <end position="943"/>
    </location>
</feature>
<dbReference type="EMBL" id="KV441395">
    <property type="protein sequence ID" value="OAF58999.2"/>
    <property type="molecule type" value="Genomic_DNA"/>
</dbReference>
<dbReference type="GeneID" id="36289248"/>
<feature type="compositionally biased region" description="Pro residues" evidence="2">
    <location>
        <begin position="609"/>
        <end position="623"/>
    </location>
</feature>
<dbReference type="RefSeq" id="XP_024324283.1">
    <property type="nucleotide sequence ID" value="XM_024469790.1"/>
</dbReference>
<feature type="region of interest" description="Disordered" evidence="2">
    <location>
        <begin position="565"/>
        <end position="650"/>
    </location>
</feature>
<feature type="compositionally biased region" description="Polar residues" evidence="2">
    <location>
        <begin position="743"/>
        <end position="753"/>
    </location>
</feature>
<organism evidence="4">
    <name type="scientific">Pseudogymnoascus destructans</name>
    <dbReference type="NCBI Taxonomy" id="655981"/>
    <lineage>
        <taxon>Eukaryota</taxon>
        <taxon>Fungi</taxon>
        <taxon>Dikarya</taxon>
        <taxon>Ascomycota</taxon>
        <taxon>Pezizomycotina</taxon>
        <taxon>Leotiomycetes</taxon>
        <taxon>Thelebolales</taxon>
        <taxon>Thelebolaceae</taxon>
        <taxon>Pseudogymnoascus</taxon>
    </lineage>
</organism>
<feature type="region of interest" description="Disordered" evidence="2">
    <location>
        <begin position="679"/>
        <end position="753"/>
    </location>
</feature>
<feature type="region of interest" description="Disordered" evidence="2">
    <location>
        <begin position="790"/>
        <end position="943"/>
    </location>
</feature>
<accession>A0A177AA22</accession>
<dbReference type="Proteomes" id="UP000077154">
    <property type="component" value="Unassembled WGS sequence"/>
</dbReference>
<dbReference type="VEuPathDB" id="FungiDB:GMDG_02487"/>
<feature type="region of interest" description="Disordered" evidence="2">
    <location>
        <begin position="384"/>
        <end position="434"/>
    </location>
</feature>
<dbReference type="GO" id="GO:0005543">
    <property type="term" value="F:phospholipid binding"/>
    <property type="evidence" value="ECO:0007669"/>
    <property type="project" value="InterPro"/>
</dbReference>
<feature type="compositionally biased region" description="Basic and acidic residues" evidence="2">
    <location>
        <begin position="56"/>
        <end position="65"/>
    </location>
</feature>
<feature type="compositionally biased region" description="Basic residues" evidence="2">
    <location>
        <begin position="844"/>
        <end position="859"/>
    </location>
</feature>
<feature type="compositionally biased region" description="Low complexity" evidence="2">
    <location>
        <begin position="1289"/>
        <end position="1300"/>
    </location>
</feature>
<dbReference type="PANTHER" id="PTHR28190:SF2">
    <property type="entry name" value="MIGRATION PROTEIN, PUTATIVE (AFU_ORTHOLOGUE AFUA_2G07730)-RELATED"/>
    <property type="match status" value="1"/>
</dbReference>
<feature type="compositionally biased region" description="Acidic residues" evidence="2">
    <location>
        <begin position="1"/>
        <end position="10"/>
    </location>
</feature>
<feature type="compositionally biased region" description="Basic residues" evidence="2">
    <location>
        <begin position="689"/>
        <end position="699"/>
    </location>
</feature>
<feature type="region of interest" description="Disordered" evidence="2">
    <location>
        <begin position="1271"/>
        <end position="1305"/>
    </location>
</feature>
<feature type="compositionally biased region" description="Polar residues" evidence="2">
    <location>
        <begin position="1128"/>
        <end position="1142"/>
    </location>
</feature>
<evidence type="ECO:0000256" key="2">
    <source>
        <dbReference type="SAM" id="MobiDB-lite"/>
    </source>
</evidence>
<dbReference type="InterPro" id="IPR024774">
    <property type="entry name" value="PH_dom-Mcp5-type"/>
</dbReference>
<gene>
    <name evidence="4" type="ORF">VC83_06186</name>
</gene>
<feature type="compositionally biased region" description="Basic residues" evidence="2">
    <location>
        <begin position="29"/>
        <end position="41"/>
    </location>
</feature>
<reference evidence="4" key="1">
    <citation type="submission" date="2016-03" db="EMBL/GenBank/DDBJ databases">
        <title>Updated assembly of Pseudogymnoascus destructans, the fungus causing white-nose syndrome of bats.</title>
        <authorList>
            <person name="Palmer J.M."/>
            <person name="Drees K.P."/>
            <person name="Foster J.T."/>
            <person name="Lindner D.L."/>
        </authorList>
    </citation>
    <scope>NUCLEOTIDE SEQUENCE [LARGE SCALE GENOMIC DNA]</scope>
    <source>
        <strain evidence="4">20631-21</strain>
    </source>
</reference>
<feature type="region of interest" description="Disordered" evidence="2">
    <location>
        <begin position="452"/>
        <end position="472"/>
    </location>
</feature>
<feature type="compositionally biased region" description="Polar residues" evidence="2">
    <location>
        <begin position="819"/>
        <end position="834"/>
    </location>
</feature>
<feature type="compositionally biased region" description="Basic and acidic residues" evidence="2">
    <location>
        <begin position="1398"/>
        <end position="1415"/>
    </location>
</feature>
<feature type="coiled-coil region" evidence="1">
    <location>
        <begin position="199"/>
        <end position="226"/>
    </location>
</feature>
<sequence>MNAWETDDEYASAAQRPLPTPVDTPSRNSSRHSRRSRRKKSVSPLHASSPGPIPHAEMHNRRESRGVTTDENISILDPRRFTPTLHANLVAEILNLRRDQEEKIRAIEGLEETLHASKGEVEELSFSLSTNAKENRSLKRQLALLEGGTSNALGELARERDEAVESISDIKKRLDASQKKVRAQEVDSDRVHSLWAQDKDSWDDERRKLERKVHVAEGRLKTVLDEVAAYQASHPMQESEAEELGGHGSDTASVRSMSMTNSVRFSMLPNNGSKLIGMSLADELDFGDDDELSQMYPDGHESVLSNTHGPESVLSTTHRRNLSRDSMISRNHKHTQSIESVRRPGSVVRGRVLANQSVLEKLEGRIAEGDETLVLIKPDYVDSSTQYSPSISASSPAVLPDPAADPQLRQVDNSQGGETEANQRRKRVRASTPVPQVAPNAADAMVSSACQTVDEPLSPPRTPTTPTSVSEVEKECMISISTQTEGEWALVVKAPPVPPTIPSISIHPPTSRPATPKESLLPQYFKDVACQVSMQVAAPYSSASVQTEEIRVDKRLNLLPVHLQPSSISSCPPSPEPSTQPAGFFTPGVVPPPRNPRRKKSNQSIGEPPSSPPVPMRSPPAPPMSAETHDSYPGNNDDGPISTDKGIRRPPRISSLFAGFENVSSDDADDFADGDLSDSDFRTALSAPRPRKSLNRGKRTSMAPTSVPEDEEPAEEAFSNHVKKQARPAQGGYDANGEVIMRDNSNTSGAKSAVTRTIRQFDKPLSLVMPPARPQQTTMRRAALISNGIAAHQGRTRSPSLPDTVKEPPFPIPRRASSRKTPFSASAPSDGSRSPTREPWSRRSSGRGHHRINSIRKVRSAAALPHVGGRSRRRGSRSPPPFSPSTEAPESPQLPPMPHNEITSPYMEHRDNRSSYGYSTHRKQPSNTTANTVNTQQSAGSSVQATSVVDAIAQTMVGEWMFKYVRRRKSFGVPESGALDSDASNGVRHKRWVWLAPYERAVMWSSRQPTSGPALMGKSGRKLTIQSVLDVKDDNAAPKGVNNLFNRSILILTPARALKFTATSRERHYIWLTALSFLAHSSQAIPEVMAPHPPPIESGNFDILRQNGARLQKHPIRDSIRLAKGRTTLATQSGPTTAQSSIHRGEYSIRTDTSTRGGASTTDHSVKDIGAPHGGDGFVPDAADPPIVPRFTDRALISGIGHGRKRSNTGSRIPPPLSFRGFSERGAMSTGGSSNGGGGGGFSNYGHAPAGSTAGMSVGTNGSSDIYTASQRSSSVMGGNSISFSNGLSNNSNRTSIRTSDASSRPGAVVNNFFEAVGTVRMEAFISPLAFPRSDNDYPVQIDDLGMGGGSTRSGANRRRSNERRRRTRNRDSYYGRGRGAYGATADVEDWYGGSRTAGEEEMKGGGRDDPFRGF</sequence>
<dbReference type="InterPro" id="IPR053005">
    <property type="entry name" value="Nuclear_Pos-Cytoskel_Interact"/>
</dbReference>
<dbReference type="eggNOG" id="ENOG502QSQ0">
    <property type="taxonomic scope" value="Eukaryota"/>
</dbReference>
<dbReference type="OrthoDB" id="2149224at2759"/>
<evidence type="ECO:0000256" key="1">
    <source>
        <dbReference type="SAM" id="Coils"/>
    </source>
</evidence>
<keyword evidence="1" id="KW-0175">Coiled coil</keyword>
<evidence type="ECO:0000313" key="4">
    <source>
        <dbReference type="EMBL" id="OAF58999.2"/>
    </source>
</evidence>
<proteinExistence type="predicted"/>
<dbReference type="GO" id="GO:0005938">
    <property type="term" value="C:cell cortex"/>
    <property type="evidence" value="ECO:0007669"/>
    <property type="project" value="InterPro"/>
</dbReference>
<dbReference type="Pfam" id="PF12814">
    <property type="entry name" value="Mcp5_PH"/>
    <property type="match status" value="1"/>
</dbReference>
<feature type="compositionally biased region" description="Basic residues" evidence="2">
    <location>
        <begin position="1356"/>
        <end position="1369"/>
    </location>
</feature>
<feature type="region of interest" description="Disordered" evidence="2">
    <location>
        <begin position="1"/>
        <end position="75"/>
    </location>
</feature>
<protein>
    <recommendedName>
        <fullName evidence="3">Pleckstrin homology domain-containing protein</fullName>
    </recommendedName>
</protein>
<feature type="region of interest" description="Disordered" evidence="2">
    <location>
        <begin position="1336"/>
        <end position="1415"/>
    </location>
</feature>
<name>A0A177AA22_9PEZI</name>
<dbReference type="GO" id="GO:0005739">
    <property type="term" value="C:mitochondrion"/>
    <property type="evidence" value="ECO:0007669"/>
    <property type="project" value="TreeGrafter"/>
</dbReference>
<evidence type="ECO:0000259" key="3">
    <source>
        <dbReference type="Pfam" id="PF12814"/>
    </source>
</evidence>
<feature type="compositionally biased region" description="Polar residues" evidence="2">
    <location>
        <begin position="1271"/>
        <end position="1288"/>
    </location>
</feature>
<dbReference type="GO" id="GO:0015631">
    <property type="term" value="F:tubulin binding"/>
    <property type="evidence" value="ECO:0007669"/>
    <property type="project" value="TreeGrafter"/>
</dbReference>
<dbReference type="GO" id="GO:0000226">
    <property type="term" value="P:microtubule cytoskeleton organization"/>
    <property type="evidence" value="ECO:0007669"/>
    <property type="project" value="TreeGrafter"/>
</dbReference>
<feature type="compositionally biased region" description="Polar residues" evidence="2">
    <location>
        <begin position="1150"/>
        <end position="1163"/>
    </location>
</feature>
<dbReference type="PANTHER" id="PTHR28190">
    <property type="entry name" value="NUCLEAR MIGRATION PROTEIN NUM1"/>
    <property type="match status" value="1"/>
</dbReference>